<gene>
    <name evidence="1" type="ORF">PR048_016408</name>
</gene>
<organism evidence="1 2">
    <name type="scientific">Dryococelus australis</name>
    <dbReference type="NCBI Taxonomy" id="614101"/>
    <lineage>
        <taxon>Eukaryota</taxon>
        <taxon>Metazoa</taxon>
        <taxon>Ecdysozoa</taxon>
        <taxon>Arthropoda</taxon>
        <taxon>Hexapoda</taxon>
        <taxon>Insecta</taxon>
        <taxon>Pterygota</taxon>
        <taxon>Neoptera</taxon>
        <taxon>Polyneoptera</taxon>
        <taxon>Phasmatodea</taxon>
        <taxon>Verophasmatodea</taxon>
        <taxon>Anareolatae</taxon>
        <taxon>Phasmatidae</taxon>
        <taxon>Eurycanthinae</taxon>
        <taxon>Dryococelus</taxon>
    </lineage>
</organism>
<proteinExistence type="predicted"/>
<sequence length="117" mass="13355">MSEDILHRLRATNQNPDIQFASNVYNEALVLTEDICLAIANKAPVQLGMAAPNRSANELFDRDWQRETHFDVDELGPLNVSQNNCWILGMRKWQSMNPHNVSHCQHTSVKSQQPQTN</sequence>
<protein>
    <submittedName>
        <fullName evidence="1">Uncharacterized protein</fullName>
    </submittedName>
</protein>
<evidence type="ECO:0000313" key="1">
    <source>
        <dbReference type="EMBL" id="KAJ8884551.1"/>
    </source>
</evidence>
<accession>A0ABQ9HJL7</accession>
<dbReference type="Proteomes" id="UP001159363">
    <property type="component" value="Chromosome 4"/>
</dbReference>
<reference evidence="1 2" key="1">
    <citation type="submission" date="2023-02" db="EMBL/GenBank/DDBJ databases">
        <title>LHISI_Scaffold_Assembly.</title>
        <authorList>
            <person name="Stuart O.P."/>
            <person name="Cleave R."/>
            <person name="Magrath M.J.L."/>
            <person name="Mikheyev A.S."/>
        </authorList>
    </citation>
    <scope>NUCLEOTIDE SEQUENCE [LARGE SCALE GENOMIC DNA]</scope>
    <source>
        <strain evidence="1">Daus_M_001</strain>
        <tissue evidence="1">Leg muscle</tissue>
    </source>
</reference>
<name>A0ABQ9HJL7_9NEOP</name>
<keyword evidence="2" id="KW-1185">Reference proteome</keyword>
<comment type="caution">
    <text evidence="1">The sequence shown here is derived from an EMBL/GenBank/DDBJ whole genome shotgun (WGS) entry which is preliminary data.</text>
</comment>
<evidence type="ECO:0000313" key="2">
    <source>
        <dbReference type="Proteomes" id="UP001159363"/>
    </source>
</evidence>
<dbReference type="EMBL" id="JARBHB010000005">
    <property type="protein sequence ID" value="KAJ8884551.1"/>
    <property type="molecule type" value="Genomic_DNA"/>
</dbReference>